<reference evidence="2 3" key="1">
    <citation type="journal article" date="2019" name="New Phytol.">
        <title>Comparative genomics reveals unique wood-decay strategies and fruiting body development in the Schizophyllaceae.</title>
        <authorList>
            <person name="Almasi E."/>
            <person name="Sahu N."/>
            <person name="Krizsan K."/>
            <person name="Balint B."/>
            <person name="Kovacs G.M."/>
            <person name="Kiss B."/>
            <person name="Cseklye J."/>
            <person name="Drula E."/>
            <person name="Henrissat B."/>
            <person name="Nagy I."/>
            <person name="Chovatia M."/>
            <person name="Adam C."/>
            <person name="LaButti K."/>
            <person name="Lipzen A."/>
            <person name="Riley R."/>
            <person name="Grigoriev I.V."/>
            <person name="Nagy L.G."/>
        </authorList>
    </citation>
    <scope>NUCLEOTIDE SEQUENCE [LARGE SCALE GENOMIC DNA]</scope>
    <source>
        <strain evidence="2 3">NL-1724</strain>
    </source>
</reference>
<organism evidence="2 3">
    <name type="scientific">Schizophyllum amplum</name>
    <dbReference type="NCBI Taxonomy" id="97359"/>
    <lineage>
        <taxon>Eukaryota</taxon>
        <taxon>Fungi</taxon>
        <taxon>Dikarya</taxon>
        <taxon>Basidiomycota</taxon>
        <taxon>Agaricomycotina</taxon>
        <taxon>Agaricomycetes</taxon>
        <taxon>Agaricomycetidae</taxon>
        <taxon>Agaricales</taxon>
        <taxon>Schizophyllaceae</taxon>
        <taxon>Schizophyllum</taxon>
    </lineage>
</organism>
<evidence type="ECO:0000256" key="1">
    <source>
        <dbReference type="SAM" id="MobiDB-lite"/>
    </source>
</evidence>
<feature type="non-terminal residue" evidence="2">
    <location>
        <position position="1"/>
    </location>
</feature>
<protein>
    <submittedName>
        <fullName evidence="2">Uncharacterized protein</fullName>
    </submittedName>
</protein>
<feature type="region of interest" description="Disordered" evidence="1">
    <location>
        <begin position="15"/>
        <end position="40"/>
    </location>
</feature>
<sequence length="74" mass="8134">SRQYLVLSSCTPATSLQVPAGSSARPRPLKSMKMRAQSPGPKARSYAACWTKRRATYSCLSNEGSHLYLEKEVS</sequence>
<dbReference type="Proteomes" id="UP000320762">
    <property type="component" value="Unassembled WGS sequence"/>
</dbReference>
<evidence type="ECO:0000313" key="2">
    <source>
        <dbReference type="EMBL" id="TRM59999.1"/>
    </source>
</evidence>
<gene>
    <name evidence="2" type="ORF">BD626DRAFT_506142</name>
</gene>
<keyword evidence="3" id="KW-1185">Reference proteome</keyword>
<name>A0A550C5C4_9AGAR</name>
<proteinExistence type="predicted"/>
<dbReference type="EMBL" id="VDMD01000024">
    <property type="protein sequence ID" value="TRM59999.1"/>
    <property type="molecule type" value="Genomic_DNA"/>
</dbReference>
<accession>A0A550C5C4</accession>
<dbReference type="AlphaFoldDB" id="A0A550C5C4"/>
<comment type="caution">
    <text evidence="2">The sequence shown here is derived from an EMBL/GenBank/DDBJ whole genome shotgun (WGS) entry which is preliminary data.</text>
</comment>
<evidence type="ECO:0000313" key="3">
    <source>
        <dbReference type="Proteomes" id="UP000320762"/>
    </source>
</evidence>